<proteinExistence type="predicted"/>
<dbReference type="EMBL" id="BGPR01000072">
    <property type="protein sequence ID" value="GBL90546.1"/>
    <property type="molecule type" value="Genomic_DNA"/>
</dbReference>
<name>A0A4Y2BGY5_ARAVE</name>
<comment type="caution">
    <text evidence="1">The sequence shown here is derived from an EMBL/GenBank/DDBJ whole genome shotgun (WGS) entry which is preliminary data.</text>
</comment>
<dbReference type="Proteomes" id="UP000499080">
    <property type="component" value="Unassembled WGS sequence"/>
</dbReference>
<gene>
    <name evidence="1" type="primary">tc3a_89</name>
    <name evidence="1" type="ORF">AVEN_179461-2_1</name>
</gene>
<organism evidence="1 2">
    <name type="scientific">Araneus ventricosus</name>
    <name type="common">Orbweaver spider</name>
    <name type="synonym">Epeira ventricosa</name>
    <dbReference type="NCBI Taxonomy" id="182803"/>
    <lineage>
        <taxon>Eukaryota</taxon>
        <taxon>Metazoa</taxon>
        <taxon>Ecdysozoa</taxon>
        <taxon>Arthropoda</taxon>
        <taxon>Chelicerata</taxon>
        <taxon>Arachnida</taxon>
        <taxon>Araneae</taxon>
        <taxon>Araneomorphae</taxon>
        <taxon>Entelegynae</taxon>
        <taxon>Araneoidea</taxon>
        <taxon>Araneidae</taxon>
        <taxon>Araneus</taxon>
    </lineage>
</organism>
<dbReference type="AlphaFoldDB" id="A0A4Y2BGY5"/>
<sequence length="66" mass="7579">HSVVHLEENIMICLMILENLLSRISLVGLWRLQNANHVVRSAGRLHKISLLPMIEQSSQRLPLDQN</sequence>
<evidence type="ECO:0000313" key="1">
    <source>
        <dbReference type="EMBL" id="GBL90546.1"/>
    </source>
</evidence>
<evidence type="ECO:0000313" key="2">
    <source>
        <dbReference type="Proteomes" id="UP000499080"/>
    </source>
</evidence>
<keyword evidence="2" id="KW-1185">Reference proteome</keyword>
<reference evidence="1 2" key="1">
    <citation type="journal article" date="2019" name="Sci. Rep.">
        <title>Orb-weaving spider Araneus ventricosus genome elucidates the spidroin gene catalogue.</title>
        <authorList>
            <person name="Kono N."/>
            <person name="Nakamura H."/>
            <person name="Ohtoshi R."/>
            <person name="Moran D.A.P."/>
            <person name="Shinohara A."/>
            <person name="Yoshida Y."/>
            <person name="Fujiwara M."/>
            <person name="Mori M."/>
            <person name="Tomita M."/>
            <person name="Arakawa K."/>
        </authorList>
    </citation>
    <scope>NUCLEOTIDE SEQUENCE [LARGE SCALE GENOMIC DNA]</scope>
</reference>
<protein>
    <submittedName>
        <fullName evidence="1">Transposable element Tc3 transposase</fullName>
    </submittedName>
</protein>
<accession>A0A4Y2BGY5</accession>
<feature type="non-terminal residue" evidence="1">
    <location>
        <position position="1"/>
    </location>
</feature>